<dbReference type="Gene3D" id="3.30.200.20">
    <property type="entry name" value="Phosphorylase Kinase, domain 1"/>
    <property type="match status" value="1"/>
</dbReference>
<dbReference type="AlphaFoldDB" id="A0A4R1HTC0"/>
<evidence type="ECO:0000256" key="4">
    <source>
        <dbReference type="ARBA" id="ARBA00022741"/>
    </source>
</evidence>
<dbReference type="SUPFAM" id="SSF51004">
    <property type="entry name" value="C-terminal (heme d1) domain of cytochrome cd1-nitrite reductase"/>
    <property type="match status" value="1"/>
</dbReference>
<keyword evidence="6" id="KW-0067">ATP-binding</keyword>
<keyword evidence="10" id="KW-1185">Reference proteome</keyword>
<feature type="compositionally biased region" description="Low complexity" evidence="7">
    <location>
        <begin position="331"/>
        <end position="351"/>
    </location>
</feature>
<dbReference type="Pfam" id="PF21783">
    <property type="entry name" value="YNCE"/>
    <property type="match status" value="1"/>
</dbReference>
<dbReference type="InterPro" id="IPR011048">
    <property type="entry name" value="Haem_d1_sf"/>
</dbReference>
<reference evidence="9 10" key="1">
    <citation type="submission" date="2019-03" db="EMBL/GenBank/DDBJ databases">
        <title>Sequencing the genomes of 1000 actinobacteria strains.</title>
        <authorList>
            <person name="Klenk H.-P."/>
        </authorList>
    </citation>
    <scope>NUCLEOTIDE SEQUENCE [LARGE SCALE GENOMIC DNA]</scope>
    <source>
        <strain evidence="9 10">DSM 44969</strain>
    </source>
</reference>
<evidence type="ECO:0000259" key="8">
    <source>
        <dbReference type="PROSITE" id="PS50011"/>
    </source>
</evidence>
<dbReference type="CDD" id="cd14014">
    <property type="entry name" value="STKc_PknB_like"/>
    <property type="match status" value="1"/>
</dbReference>
<organism evidence="9 10">
    <name type="scientific">Pseudonocardia endophytica</name>
    <dbReference type="NCBI Taxonomy" id="401976"/>
    <lineage>
        <taxon>Bacteria</taxon>
        <taxon>Bacillati</taxon>
        <taxon>Actinomycetota</taxon>
        <taxon>Actinomycetes</taxon>
        <taxon>Pseudonocardiales</taxon>
        <taxon>Pseudonocardiaceae</taxon>
        <taxon>Pseudonocardia</taxon>
    </lineage>
</organism>
<feature type="compositionally biased region" description="Basic residues" evidence="7">
    <location>
        <begin position="401"/>
        <end position="410"/>
    </location>
</feature>
<dbReference type="SMART" id="SM00220">
    <property type="entry name" value="S_TKc"/>
    <property type="match status" value="1"/>
</dbReference>
<evidence type="ECO:0000256" key="6">
    <source>
        <dbReference type="ARBA" id="ARBA00022840"/>
    </source>
</evidence>
<keyword evidence="2" id="KW-0723">Serine/threonine-protein kinase</keyword>
<dbReference type="GO" id="GO:0004674">
    <property type="term" value="F:protein serine/threonine kinase activity"/>
    <property type="evidence" value="ECO:0007669"/>
    <property type="project" value="UniProtKB-KW"/>
</dbReference>
<sequence length="763" mass="79359">MGDLGEFGPYELRELIGRGGAGEVYEAYDRESTRVVALKVLSPEHADDPQYRARFRREAMLAARLRDPHVVPIHRYGEIDGRLYLDMRLVEGVDLEQMLAREGPLPPDRAVALVGQVAGALSAAHSDGLVHRDVKPSNVLVTTGHDGEDFAYLADFGITRSTGPSSTGLTRGMIVGTADYVAPEQCRNESEARSDVYALACVLFRCLTGSVPYPGRDLPAVLSAHLWEQPPLVSERAPHLGTRFDDVVREAMAKDPAERTSTAVEFARQARAAAVTWRADAGRSGPAPGSDGVVGPARASGAPAPTSRLPVPDEPVPSGGSTGASPRSGDPVLPGGSSVAGPVSGDRVPAGHGPGGVAGPVPGRPAPGRPGAGRPGSHPDDPLPGSAFPDGSGGTAPSRSPGRRGTGRRRRTVGVAAVAALLVLAGVVVAVTWDRGPAAAAPGQAPPVSTALPRVVNTLALPGRPETVAVGLDGTRAYATTSDPTAPALHVIDTVANREVRSVPLPGVPRFVAVSPATGNVYVSYNDRASDRLMLAGYDVRLEKIVKLVPTGQREDRKTGQTWLFVMAISPDGKRVYVPHHDASVVSVVDTDRNAPVAQIPMPRNPHSVAIAPDERRAWVTAHASGEVDVIDLRSNTFVTSIPIAPGASPHDVDVSGDGAQVQVANFDAATVSWVDVATNRVAGTIPIGGKPQSIVFAPDGRRSYVVDNQGSRVVTIDSATHGVTGSVPVARGASMIALSPDGTRAYVASRESGTITTLLTAS</sequence>
<dbReference type="PROSITE" id="PS50011">
    <property type="entry name" value="PROTEIN_KINASE_DOM"/>
    <property type="match status" value="1"/>
</dbReference>
<feature type="region of interest" description="Disordered" evidence="7">
    <location>
        <begin position="277"/>
        <end position="410"/>
    </location>
</feature>
<dbReference type="EC" id="2.7.11.1" evidence="1"/>
<dbReference type="InterPro" id="IPR048433">
    <property type="entry name" value="YNCE-like_beta-prop"/>
</dbReference>
<dbReference type="Gene3D" id="1.10.510.10">
    <property type="entry name" value="Transferase(Phosphotransferase) domain 1"/>
    <property type="match status" value="1"/>
</dbReference>
<dbReference type="InterPro" id="IPR011009">
    <property type="entry name" value="Kinase-like_dom_sf"/>
</dbReference>
<evidence type="ECO:0000256" key="1">
    <source>
        <dbReference type="ARBA" id="ARBA00012513"/>
    </source>
</evidence>
<evidence type="ECO:0000256" key="2">
    <source>
        <dbReference type="ARBA" id="ARBA00022527"/>
    </source>
</evidence>
<evidence type="ECO:0000256" key="3">
    <source>
        <dbReference type="ARBA" id="ARBA00022679"/>
    </source>
</evidence>
<dbReference type="GO" id="GO:0005524">
    <property type="term" value="F:ATP binding"/>
    <property type="evidence" value="ECO:0007669"/>
    <property type="project" value="UniProtKB-KW"/>
</dbReference>
<evidence type="ECO:0000313" key="10">
    <source>
        <dbReference type="Proteomes" id="UP000295560"/>
    </source>
</evidence>
<proteinExistence type="predicted"/>
<evidence type="ECO:0000256" key="7">
    <source>
        <dbReference type="SAM" id="MobiDB-lite"/>
    </source>
</evidence>
<keyword evidence="3" id="KW-0808">Transferase</keyword>
<dbReference type="InterPro" id="IPR015943">
    <property type="entry name" value="WD40/YVTN_repeat-like_dom_sf"/>
</dbReference>
<dbReference type="Proteomes" id="UP000295560">
    <property type="component" value="Unassembled WGS sequence"/>
</dbReference>
<dbReference type="InterPro" id="IPR008271">
    <property type="entry name" value="Ser/Thr_kinase_AS"/>
</dbReference>
<name>A0A4R1HTC0_PSEEN</name>
<evidence type="ECO:0000313" key="9">
    <source>
        <dbReference type="EMBL" id="TCK25924.1"/>
    </source>
</evidence>
<dbReference type="RefSeq" id="WP_132422502.1">
    <property type="nucleotide sequence ID" value="NZ_SMFZ01000001.1"/>
</dbReference>
<dbReference type="InterPro" id="IPR000719">
    <property type="entry name" value="Prot_kinase_dom"/>
</dbReference>
<dbReference type="OrthoDB" id="9762169at2"/>
<dbReference type="PANTHER" id="PTHR43289">
    <property type="entry name" value="MITOGEN-ACTIVATED PROTEIN KINASE KINASE KINASE 20-RELATED"/>
    <property type="match status" value="1"/>
</dbReference>
<keyword evidence="5 9" id="KW-0418">Kinase</keyword>
<dbReference type="Pfam" id="PF00069">
    <property type="entry name" value="Pkinase"/>
    <property type="match status" value="1"/>
</dbReference>
<dbReference type="Gene3D" id="2.130.10.10">
    <property type="entry name" value="YVTN repeat-like/Quinoprotein amine dehydrogenase"/>
    <property type="match status" value="2"/>
</dbReference>
<keyword evidence="4" id="KW-0547">Nucleotide-binding</keyword>
<gene>
    <name evidence="9" type="ORF">EV378_1751</name>
</gene>
<dbReference type="EMBL" id="SMFZ01000001">
    <property type="protein sequence ID" value="TCK25924.1"/>
    <property type="molecule type" value="Genomic_DNA"/>
</dbReference>
<dbReference type="SUPFAM" id="SSF56112">
    <property type="entry name" value="Protein kinase-like (PK-like)"/>
    <property type="match status" value="1"/>
</dbReference>
<comment type="caution">
    <text evidence="9">The sequence shown here is derived from an EMBL/GenBank/DDBJ whole genome shotgun (WGS) entry which is preliminary data.</text>
</comment>
<dbReference type="PANTHER" id="PTHR43289:SF6">
    <property type="entry name" value="SERINE_THREONINE-PROTEIN KINASE NEKL-3"/>
    <property type="match status" value="1"/>
</dbReference>
<feature type="domain" description="Protein kinase" evidence="8">
    <location>
        <begin position="10"/>
        <end position="272"/>
    </location>
</feature>
<protein>
    <recommendedName>
        <fullName evidence="1">non-specific serine/threonine protein kinase</fullName>
        <ecNumber evidence="1">2.7.11.1</ecNumber>
    </recommendedName>
</protein>
<accession>A0A4R1HTC0</accession>
<dbReference type="PROSITE" id="PS00108">
    <property type="entry name" value="PROTEIN_KINASE_ST"/>
    <property type="match status" value="1"/>
</dbReference>
<evidence type="ECO:0000256" key="5">
    <source>
        <dbReference type="ARBA" id="ARBA00022777"/>
    </source>
</evidence>
<dbReference type="SUPFAM" id="SSF50956">
    <property type="entry name" value="Thermostable phytase (3-phytase)"/>
    <property type="match status" value="1"/>
</dbReference>